<dbReference type="RefSeq" id="XP_017992147.1">
    <property type="nucleotide sequence ID" value="XM_018135649.1"/>
</dbReference>
<dbReference type="VEuPathDB" id="FungiDB:Malapachy_1139"/>
<dbReference type="AlphaFoldDB" id="A0A0M9VPJ6"/>
<protein>
    <recommendedName>
        <fullName evidence="1">Methyltransferase domain-containing protein</fullName>
    </recommendedName>
</protein>
<evidence type="ECO:0000259" key="1">
    <source>
        <dbReference type="Pfam" id="PF13649"/>
    </source>
</evidence>
<dbReference type="PANTHER" id="PTHR47473:SF1">
    <property type="entry name" value="METHYLTRANSFERASE DOMAIN-CONTAINING PROTEIN"/>
    <property type="match status" value="1"/>
</dbReference>
<sequence length="770" mass="88941">MQRLESLAMGRVAMTTAGVLAAITVLAAVYKPFREILVFSYNCFLQPLGKTANQAERLDRFYENQATVYDATRTGLLRGRRTMLKLCAAEMRRLRERYPQRKLVWVDIGGGTGWNIEQMDKYFPIAEFDQVYLIDLCEPLLKVARQRFERLGYKNVQALCQNAKEFTLPGLSDDRKVDLFTCSYSISMIPPFYAVLDRIDEFLDPEFGVFGVADFYVSSAESTSDQTTLVGGSIMRQCHWLNSWFWRQWFSLDHIELHPARREYLEHKFGTLKCYNGRNHFIVPYLIRIPYYVWIGVSRQRDTTSAVKAFEMEAGNHVAVPPSFPDIARERMQRALTTKQIDGVVEQLKQEMAIQWPQSSFHYQKKQWRLPFVDDRFSDLFRTWIYGFTWEDPYVDMEHLDLGPEDSILCITSAGDNALHYAATAKPRRIHAVDMNPCQGHLLELKLAAISTLDYPTFWRMFGDGKIENFPELLDEKISPMLSSHAYQFWKTNNKSFDRAFYFRGYSGHALRLAKTAFRMMGAQKNVEKMCTTKSLEEQKQIWDTKVRKTIINETLIRLFLSNPAFLWNALGVPMNQLNIFKNEGSVEQFAIDTLDSIPARSLISTDNYHYRLCLMGNYSHESCPLYLKEDAFNALKANDGKALDSFRLHTDAIVSVLSGMQDGSLTRAILMDHMDWFDPVDESVPLPSLEQARNEEDKTVSDLDREVVELARVIAKGGAVFWRSAAKYPWYQQRFEKAGFKVAPVHIRETGKPIDNVNMYASFYKAVRL</sequence>
<reference evidence="2 3" key="1">
    <citation type="submission" date="2015-07" db="EMBL/GenBank/DDBJ databases">
        <title>Draft Genome Sequence of Malassezia furfur CBS1878 and Malassezia pachydermatis CBS1879.</title>
        <authorList>
            <person name="Triana S."/>
            <person name="Ohm R."/>
            <person name="Gonzalez A."/>
            <person name="DeCock H."/>
            <person name="Restrepo S."/>
            <person name="Celis A."/>
        </authorList>
    </citation>
    <scope>NUCLEOTIDE SEQUENCE [LARGE SCALE GENOMIC DNA]</scope>
    <source>
        <strain evidence="2 3">CBS 1879</strain>
    </source>
</reference>
<dbReference type="STRING" id="77020.A0A0M9VPJ6"/>
<dbReference type="Pfam" id="PF13649">
    <property type="entry name" value="Methyltransf_25"/>
    <property type="match status" value="1"/>
</dbReference>
<evidence type="ECO:0000313" key="3">
    <source>
        <dbReference type="Proteomes" id="UP000037751"/>
    </source>
</evidence>
<dbReference type="Proteomes" id="UP000037751">
    <property type="component" value="Unassembled WGS sequence"/>
</dbReference>
<dbReference type="SUPFAM" id="SSF53335">
    <property type="entry name" value="S-adenosyl-L-methionine-dependent methyltransferases"/>
    <property type="match status" value="1"/>
</dbReference>
<keyword evidence="3" id="KW-1185">Reference proteome</keyword>
<name>A0A0M9VPJ6_9BASI</name>
<dbReference type="InterPro" id="IPR029063">
    <property type="entry name" value="SAM-dependent_MTases_sf"/>
</dbReference>
<accession>A0A0M9VPJ6</accession>
<dbReference type="PANTHER" id="PTHR47473">
    <property type="entry name" value="BTA1P"/>
    <property type="match status" value="1"/>
</dbReference>
<comment type="caution">
    <text evidence="2">The sequence shown here is derived from an EMBL/GenBank/DDBJ whole genome shotgun (WGS) entry which is preliminary data.</text>
</comment>
<evidence type="ECO:0000313" key="2">
    <source>
        <dbReference type="EMBL" id="KOS14515.1"/>
    </source>
</evidence>
<dbReference type="InterPro" id="IPR041698">
    <property type="entry name" value="Methyltransf_25"/>
</dbReference>
<dbReference type="Gene3D" id="3.40.50.150">
    <property type="entry name" value="Vaccinia Virus protein VP39"/>
    <property type="match status" value="1"/>
</dbReference>
<proteinExistence type="predicted"/>
<gene>
    <name evidence="2" type="ORF">Malapachy_1139</name>
</gene>
<dbReference type="Pfam" id="PF11899">
    <property type="entry name" value="DUF3419"/>
    <property type="match status" value="1"/>
</dbReference>
<dbReference type="InterPro" id="IPR021829">
    <property type="entry name" value="DUF3419"/>
</dbReference>
<dbReference type="GeneID" id="28727524"/>
<dbReference type="EMBL" id="LGAV01000003">
    <property type="protein sequence ID" value="KOS14515.1"/>
    <property type="molecule type" value="Genomic_DNA"/>
</dbReference>
<feature type="domain" description="Methyltransferase" evidence="1">
    <location>
        <begin position="106"/>
        <end position="205"/>
    </location>
</feature>
<dbReference type="OrthoDB" id="10253390at2759"/>
<organism evidence="2 3">
    <name type="scientific">Malassezia pachydermatis</name>
    <dbReference type="NCBI Taxonomy" id="77020"/>
    <lineage>
        <taxon>Eukaryota</taxon>
        <taxon>Fungi</taxon>
        <taxon>Dikarya</taxon>
        <taxon>Basidiomycota</taxon>
        <taxon>Ustilaginomycotina</taxon>
        <taxon>Malasseziomycetes</taxon>
        <taxon>Malasseziales</taxon>
        <taxon>Malasseziaceae</taxon>
        <taxon>Malassezia</taxon>
    </lineage>
</organism>
<dbReference type="CDD" id="cd02440">
    <property type="entry name" value="AdoMet_MTases"/>
    <property type="match status" value="1"/>
</dbReference>